<evidence type="ECO:0000313" key="2">
    <source>
        <dbReference type="Proteomes" id="UP000473470"/>
    </source>
</evidence>
<reference evidence="1 2" key="1">
    <citation type="submission" date="2019-09" db="EMBL/GenBank/DDBJ databases">
        <title>Draft genome sequences of 48 bacterial type strains from the CCUG.</title>
        <authorList>
            <person name="Tunovic T."/>
            <person name="Pineiro-Iglesias B."/>
            <person name="Unosson C."/>
            <person name="Inganas E."/>
            <person name="Ohlen M."/>
            <person name="Cardew S."/>
            <person name="Jensie-Markopoulos S."/>
            <person name="Salva-Serra F."/>
            <person name="Jaen-Luchoro D."/>
            <person name="Karlsson R."/>
            <person name="Svensson-Stadler L."/>
            <person name="Chun J."/>
            <person name="Moore E."/>
        </authorList>
    </citation>
    <scope>NUCLEOTIDE SEQUENCE [LARGE SCALE GENOMIC DNA]</scope>
    <source>
        <strain evidence="1 2">CCUG 65686</strain>
    </source>
</reference>
<dbReference type="PANTHER" id="PTHR21525:SF9">
    <property type="entry name" value="CHANNEL_COLICIN DOMAIN-CONTAINING PROTEIN"/>
    <property type="match status" value="1"/>
</dbReference>
<accession>A0A6L3N545</accession>
<dbReference type="AlphaFoldDB" id="A0A6L3N545"/>
<dbReference type="RefSeq" id="WP_150998425.1">
    <property type="nucleotide sequence ID" value="NZ_CABVPM010000001.1"/>
</dbReference>
<dbReference type="PANTHER" id="PTHR21525">
    <property type="entry name" value="MOTILE SPERM PROTEIN"/>
    <property type="match status" value="1"/>
</dbReference>
<protein>
    <submittedName>
        <fullName evidence="1">Glycine zipper family protein</fullName>
    </submittedName>
</protein>
<proteinExistence type="predicted"/>
<dbReference type="Proteomes" id="UP000473470">
    <property type="component" value="Unassembled WGS sequence"/>
</dbReference>
<name>A0A6L3N545_9BURK</name>
<sequence>MSTFTYNTPTNDKKGSQYDVLGHLMPARMFIFVVVDEPGKDGFLVRRVYSSIEDPYLLKLNLSPIGNLREVYPEEYGLWSRGGPESKVSVAEHVLEFEKITSYASTSGTYPDGTLRMNGKTVYVDIAKAKRAGAKLVTTEEIARAIDEYKVNLNSKGRREAEHIKQKVLNIDKEILVQPRPRVPPSGVFSQTGLKVSLGIVKYARVVQVIGIGFTAYDLGVATDQSFKTKSVRPIEKEVVRQIGGWGGAVAGAKMGAAAGALVGIETGPGTIITGLIGGIVFGAIGYMGGSAVADQIPNN</sequence>
<gene>
    <name evidence="1" type="ORF">F7R25_04025</name>
</gene>
<evidence type="ECO:0000313" key="1">
    <source>
        <dbReference type="EMBL" id="KAB0640672.1"/>
    </source>
</evidence>
<comment type="caution">
    <text evidence="1">The sequence shown here is derived from an EMBL/GenBank/DDBJ whole genome shotgun (WGS) entry which is preliminary data.</text>
</comment>
<dbReference type="EMBL" id="VZOK01000004">
    <property type="protein sequence ID" value="KAB0640672.1"/>
    <property type="molecule type" value="Genomic_DNA"/>
</dbReference>
<organism evidence="1 2">
    <name type="scientific">Burkholderia stagnalis</name>
    <dbReference type="NCBI Taxonomy" id="1503054"/>
    <lineage>
        <taxon>Bacteria</taxon>
        <taxon>Pseudomonadati</taxon>
        <taxon>Pseudomonadota</taxon>
        <taxon>Betaproteobacteria</taxon>
        <taxon>Burkholderiales</taxon>
        <taxon>Burkholderiaceae</taxon>
        <taxon>Burkholderia</taxon>
        <taxon>Burkholderia cepacia complex</taxon>
    </lineage>
</organism>